<dbReference type="KEGG" id="palo:E6C60_1011"/>
<reference evidence="1 2" key="1">
    <citation type="submission" date="2019-05" db="EMBL/GenBank/DDBJ databases">
        <authorList>
            <person name="Chen C."/>
        </authorList>
    </citation>
    <scope>NUCLEOTIDE SEQUENCE [LARGE SCALE GENOMIC DNA]</scope>
    <source>
        <strain evidence="1 2">HB172198</strain>
    </source>
</reference>
<dbReference type="Gene3D" id="3.20.20.80">
    <property type="entry name" value="Glycosidases"/>
    <property type="match status" value="1"/>
</dbReference>
<evidence type="ECO:0008006" key="3">
    <source>
        <dbReference type="Google" id="ProtNLM"/>
    </source>
</evidence>
<proteinExistence type="predicted"/>
<keyword evidence="2" id="KW-1185">Reference proteome</keyword>
<dbReference type="EMBL" id="CP040396">
    <property type="protein sequence ID" value="QCT01729.1"/>
    <property type="molecule type" value="Genomic_DNA"/>
</dbReference>
<gene>
    <name evidence="1" type="ORF">E6C60_1011</name>
</gene>
<dbReference type="InterPro" id="IPR017853">
    <property type="entry name" value="GH"/>
</dbReference>
<accession>A0A4P8XN45</accession>
<dbReference type="AlphaFoldDB" id="A0A4P8XN45"/>
<name>A0A4P8XN45_9BACL</name>
<evidence type="ECO:0000313" key="2">
    <source>
        <dbReference type="Proteomes" id="UP000300879"/>
    </source>
</evidence>
<dbReference type="OrthoDB" id="7813231at2"/>
<protein>
    <recommendedName>
        <fullName evidence="3">Glycoside hydrolase family 5 domain-containing protein</fullName>
    </recommendedName>
</protein>
<evidence type="ECO:0000313" key="1">
    <source>
        <dbReference type="EMBL" id="QCT01729.1"/>
    </source>
</evidence>
<sequence length="344" mass="39335">MKKVKRQTKVSIQGSAWLINGVPTYEGRTWKHISIEGLLMNSRMVQAVFDDRNPETAGRWRYPDTEVWDCERNTNEFLDNMQSWREHGVLALTINLQGGSPEGYSRLQPWINSAFHPDGTLDEAYMNRLERILDRADELGMVIILGYFYFGQDLVLASEYAVKQAVVNATMWVHQKGYTNVVIEIANECDILYRHPIILMPRIHELIELARLVSQSQSPGAPLLIGASCSGGTVPANHLLEVSDFVLLHGNSCSMEWISRQIDLTRSQTGYRGQPIVNNEDDHFDFDQDRNHLLISIERSVSWGYFDPGQSDYEDGYQCPPVNWGINTARKKQFFEKIKEITGH</sequence>
<organism evidence="1 2">
    <name type="scientific">Paenibacillus algicola</name>
    <dbReference type="NCBI Taxonomy" id="2565926"/>
    <lineage>
        <taxon>Bacteria</taxon>
        <taxon>Bacillati</taxon>
        <taxon>Bacillota</taxon>
        <taxon>Bacilli</taxon>
        <taxon>Bacillales</taxon>
        <taxon>Paenibacillaceae</taxon>
        <taxon>Paenibacillus</taxon>
    </lineage>
</organism>
<dbReference type="SUPFAM" id="SSF51445">
    <property type="entry name" value="(Trans)glycosidases"/>
    <property type="match status" value="1"/>
</dbReference>
<dbReference type="Proteomes" id="UP000300879">
    <property type="component" value="Chromosome"/>
</dbReference>